<dbReference type="SUPFAM" id="SSF51735">
    <property type="entry name" value="NAD(P)-binding Rossmann-fold domains"/>
    <property type="match status" value="1"/>
</dbReference>
<reference evidence="4" key="1">
    <citation type="submission" date="2020-05" db="EMBL/GenBank/DDBJ databases">
        <title>Mycena genomes resolve the evolution of fungal bioluminescence.</title>
        <authorList>
            <person name="Tsai I.J."/>
        </authorList>
    </citation>
    <scope>NUCLEOTIDE SEQUENCE</scope>
    <source>
        <strain evidence="4">171206Taipei</strain>
    </source>
</reference>
<dbReference type="Pfam" id="PF00106">
    <property type="entry name" value="adh_short"/>
    <property type="match status" value="1"/>
</dbReference>
<dbReference type="Proteomes" id="UP000636479">
    <property type="component" value="Unassembled WGS sequence"/>
</dbReference>
<evidence type="ECO:0000256" key="2">
    <source>
        <dbReference type="ARBA" id="ARBA00022857"/>
    </source>
</evidence>
<dbReference type="PANTHER" id="PTHR24320">
    <property type="entry name" value="RETINOL DEHYDROGENASE"/>
    <property type="match status" value="1"/>
</dbReference>
<dbReference type="Gene3D" id="3.40.50.720">
    <property type="entry name" value="NAD(P)-binding Rossmann-like Domain"/>
    <property type="match status" value="1"/>
</dbReference>
<keyword evidence="2" id="KW-0521">NADP</keyword>
<sequence length="313" mass="34084">MGLLISGLSQSFPPKSKFAVSDIPDLSDQVIIVTGASTGIGFDTAQALLEHNAKVYIAARNEEKAKAAIVKLKQETGKDIVHFLLLDLADLHSVKRAAEEFARKETQLHALFNNGGVMVPPVDQLTTQGYDLQWGTNVLGHFYFTKLLLPILTATAPTTPSKTARVIHTASFASYMPSRLDFNTFKDSPARKRMGVNNLYSQSKLGNAIFSNELARRFRGQGIVSVAVNPGNLKTELQRHLGSIGQMILNTILYPAPFGALTQLWAGTTDAGMELNGKFAVPWARVGPMPYGATDESAAKALWDWLEEQVANV</sequence>
<name>A0A8H6SHQ9_9AGAR</name>
<comment type="similarity">
    <text evidence="1">Belongs to the short-chain dehydrogenases/reductases (SDR) family.</text>
</comment>
<dbReference type="PRINTS" id="PR00081">
    <property type="entry name" value="GDHRDH"/>
</dbReference>
<organism evidence="4 5">
    <name type="scientific">Mycena indigotica</name>
    <dbReference type="NCBI Taxonomy" id="2126181"/>
    <lineage>
        <taxon>Eukaryota</taxon>
        <taxon>Fungi</taxon>
        <taxon>Dikarya</taxon>
        <taxon>Basidiomycota</taxon>
        <taxon>Agaricomycotina</taxon>
        <taxon>Agaricomycetes</taxon>
        <taxon>Agaricomycetidae</taxon>
        <taxon>Agaricales</taxon>
        <taxon>Marasmiineae</taxon>
        <taxon>Mycenaceae</taxon>
        <taxon>Mycena</taxon>
    </lineage>
</organism>
<protein>
    <submittedName>
        <fullName evidence="4">NAD(P)-binding protein</fullName>
    </submittedName>
</protein>
<dbReference type="GO" id="GO:0016491">
    <property type="term" value="F:oxidoreductase activity"/>
    <property type="evidence" value="ECO:0007669"/>
    <property type="project" value="UniProtKB-KW"/>
</dbReference>
<dbReference type="OrthoDB" id="191139at2759"/>
<evidence type="ECO:0000313" key="5">
    <source>
        <dbReference type="Proteomes" id="UP000636479"/>
    </source>
</evidence>
<comment type="caution">
    <text evidence="4">The sequence shown here is derived from an EMBL/GenBank/DDBJ whole genome shotgun (WGS) entry which is preliminary data.</text>
</comment>
<dbReference type="AlphaFoldDB" id="A0A8H6SHQ9"/>
<keyword evidence="3" id="KW-0560">Oxidoreductase</keyword>
<dbReference type="EMBL" id="JACAZF010000007">
    <property type="protein sequence ID" value="KAF7299010.1"/>
    <property type="molecule type" value="Genomic_DNA"/>
</dbReference>
<gene>
    <name evidence="4" type="ORF">MIND_00849300</name>
</gene>
<evidence type="ECO:0000313" key="4">
    <source>
        <dbReference type="EMBL" id="KAF7299010.1"/>
    </source>
</evidence>
<dbReference type="RefSeq" id="XP_037218398.1">
    <property type="nucleotide sequence ID" value="XM_037365156.1"/>
</dbReference>
<dbReference type="InterPro" id="IPR002347">
    <property type="entry name" value="SDR_fam"/>
</dbReference>
<keyword evidence="5" id="KW-1185">Reference proteome</keyword>
<dbReference type="PANTHER" id="PTHR24320:SF236">
    <property type="entry name" value="SHORT-CHAIN DEHYDROGENASE-RELATED"/>
    <property type="match status" value="1"/>
</dbReference>
<proteinExistence type="inferred from homology"/>
<dbReference type="InterPro" id="IPR036291">
    <property type="entry name" value="NAD(P)-bd_dom_sf"/>
</dbReference>
<evidence type="ECO:0000256" key="1">
    <source>
        <dbReference type="ARBA" id="ARBA00006484"/>
    </source>
</evidence>
<evidence type="ECO:0000256" key="3">
    <source>
        <dbReference type="ARBA" id="ARBA00023002"/>
    </source>
</evidence>
<dbReference type="GeneID" id="59347672"/>
<accession>A0A8H6SHQ9</accession>